<comment type="caution">
    <text evidence="3">The sequence shown here is derived from an EMBL/GenBank/DDBJ whole genome shotgun (WGS) entry which is preliminary data.</text>
</comment>
<dbReference type="Gene3D" id="3.40.50.2000">
    <property type="entry name" value="Glycogen Phosphorylase B"/>
    <property type="match status" value="1"/>
</dbReference>
<sequence>MINSLTLCLAVARPAFRQLLISIISDQCRPTCIITDGIMSFAAIDVAEDLGIPVITFRTISASGMWTFFKLVETGEVPFLDGNLDKPITCIPAYENVLLRRRDLPGFCRDENADDPVLQFFLEQTRIMTRASALILNTFNELEAPMISRLGSFYS</sequence>
<dbReference type="PANTHER" id="PTHR11926">
    <property type="entry name" value="GLUCOSYL/GLUCURONOSYL TRANSFERASES"/>
    <property type="match status" value="1"/>
</dbReference>
<gene>
    <name evidence="3" type="ORF">Dsin_006117</name>
</gene>
<dbReference type="GO" id="GO:0080044">
    <property type="term" value="F:quercetin 7-O-glucosyltransferase activity"/>
    <property type="evidence" value="ECO:0007669"/>
    <property type="project" value="TreeGrafter"/>
</dbReference>
<dbReference type="AlphaFoldDB" id="A0AAE0EH43"/>
<evidence type="ECO:0000256" key="1">
    <source>
        <dbReference type="ARBA" id="ARBA00009995"/>
    </source>
</evidence>
<proteinExistence type="inferred from homology"/>
<dbReference type="Proteomes" id="UP001281410">
    <property type="component" value="Unassembled WGS sequence"/>
</dbReference>
<name>A0AAE0EH43_9ROSI</name>
<comment type="similarity">
    <text evidence="1">Belongs to the UDP-glycosyltransferase family.</text>
</comment>
<accession>A0AAE0EH43</accession>
<evidence type="ECO:0000313" key="4">
    <source>
        <dbReference type="Proteomes" id="UP001281410"/>
    </source>
</evidence>
<keyword evidence="2" id="KW-0328">Glycosyltransferase</keyword>
<dbReference type="EMBL" id="JANJYJ010000002">
    <property type="protein sequence ID" value="KAK3226255.1"/>
    <property type="molecule type" value="Genomic_DNA"/>
</dbReference>
<keyword evidence="4" id="KW-1185">Reference proteome</keyword>
<keyword evidence="2" id="KW-0808">Transferase</keyword>
<evidence type="ECO:0000256" key="2">
    <source>
        <dbReference type="ARBA" id="ARBA00022676"/>
    </source>
</evidence>
<protein>
    <submittedName>
        <fullName evidence="3">Uncharacterized protein</fullName>
    </submittedName>
</protein>
<reference evidence="3" key="1">
    <citation type="journal article" date="2023" name="Plant J.">
        <title>Genome sequences and population genomics provide insights into the demographic history, inbreeding, and mutation load of two 'living fossil' tree species of Dipteronia.</title>
        <authorList>
            <person name="Feng Y."/>
            <person name="Comes H.P."/>
            <person name="Chen J."/>
            <person name="Zhu S."/>
            <person name="Lu R."/>
            <person name="Zhang X."/>
            <person name="Li P."/>
            <person name="Qiu J."/>
            <person name="Olsen K.M."/>
            <person name="Qiu Y."/>
        </authorList>
    </citation>
    <scope>NUCLEOTIDE SEQUENCE</scope>
    <source>
        <strain evidence="3">NBL</strain>
    </source>
</reference>
<dbReference type="SUPFAM" id="SSF53756">
    <property type="entry name" value="UDP-Glycosyltransferase/glycogen phosphorylase"/>
    <property type="match status" value="1"/>
</dbReference>
<evidence type="ECO:0000313" key="3">
    <source>
        <dbReference type="EMBL" id="KAK3226255.1"/>
    </source>
</evidence>
<organism evidence="3 4">
    <name type="scientific">Dipteronia sinensis</name>
    <dbReference type="NCBI Taxonomy" id="43782"/>
    <lineage>
        <taxon>Eukaryota</taxon>
        <taxon>Viridiplantae</taxon>
        <taxon>Streptophyta</taxon>
        <taxon>Embryophyta</taxon>
        <taxon>Tracheophyta</taxon>
        <taxon>Spermatophyta</taxon>
        <taxon>Magnoliopsida</taxon>
        <taxon>eudicotyledons</taxon>
        <taxon>Gunneridae</taxon>
        <taxon>Pentapetalae</taxon>
        <taxon>rosids</taxon>
        <taxon>malvids</taxon>
        <taxon>Sapindales</taxon>
        <taxon>Sapindaceae</taxon>
        <taxon>Hippocastanoideae</taxon>
        <taxon>Acereae</taxon>
        <taxon>Dipteronia</taxon>
    </lineage>
</organism>
<dbReference type="PANTHER" id="PTHR11926:SF1392">
    <property type="entry name" value="GLYCOSYLTRANSFERASE"/>
    <property type="match status" value="1"/>
</dbReference>
<dbReference type="GO" id="GO:0080043">
    <property type="term" value="F:quercetin 3-O-glucosyltransferase activity"/>
    <property type="evidence" value="ECO:0007669"/>
    <property type="project" value="TreeGrafter"/>
</dbReference>